<dbReference type="EMBL" id="JAKIKU010000011">
    <property type="protein sequence ID" value="MCL1047049.1"/>
    <property type="molecule type" value="Genomic_DNA"/>
</dbReference>
<accession>A0ABT0KTQ3</accession>
<evidence type="ECO:0000313" key="1">
    <source>
        <dbReference type="EMBL" id="MCL1047049.1"/>
    </source>
</evidence>
<dbReference type="Proteomes" id="UP001202134">
    <property type="component" value="Unassembled WGS sequence"/>
</dbReference>
<dbReference type="SUPFAM" id="SSF55729">
    <property type="entry name" value="Acyl-CoA N-acyltransferases (Nat)"/>
    <property type="match status" value="1"/>
</dbReference>
<dbReference type="RefSeq" id="WP_248956565.1">
    <property type="nucleotide sequence ID" value="NZ_JAKIKU010000011.1"/>
</dbReference>
<keyword evidence="2" id="KW-1185">Reference proteome</keyword>
<evidence type="ECO:0000313" key="2">
    <source>
        <dbReference type="Proteomes" id="UP001202134"/>
    </source>
</evidence>
<comment type="caution">
    <text evidence="1">The sequence shown here is derived from an EMBL/GenBank/DDBJ whole genome shotgun (WGS) entry which is preliminary data.</text>
</comment>
<dbReference type="InterPro" id="IPR016181">
    <property type="entry name" value="Acyl_CoA_acyltransferase"/>
</dbReference>
<evidence type="ECO:0008006" key="3">
    <source>
        <dbReference type="Google" id="ProtNLM"/>
    </source>
</evidence>
<name>A0ABT0KTQ3_9GAMM</name>
<gene>
    <name evidence="1" type="ORF">L2737_17260</name>
</gene>
<organism evidence="1 2">
    <name type="scientific">Shewanella electrodiphila</name>
    <dbReference type="NCBI Taxonomy" id="934143"/>
    <lineage>
        <taxon>Bacteria</taxon>
        <taxon>Pseudomonadati</taxon>
        <taxon>Pseudomonadota</taxon>
        <taxon>Gammaproteobacteria</taxon>
        <taxon>Alteromonadales</taxon>
        <taxon>Shewanellaceae</taxon>
        <taxon>Shewanella</taxon>
    </lineage>
</organism>
<proteinExistence type="predicted"/>
<sequence>MAQFRSATHFSQQLSAPYAGVIWHSGITYMKQIEFKMWQLKDRPSIKEQIDLWLQLQGDCSSAWSSCDFEATGIKLLFRNETNDIDGKCLVIASIFLSDDMQRKGFLKSLLKYLVGKSPYEFIAFEDIDNPILLSFCKRNSFEPVSKMYPNSMLVHKSKLQSLSAVEFSY</sequence>
<protein>
    <recommendedName>
        <fullName evidence="3">N-acetyltransferase domain-containing protein</fullName>
    </recommendedName>
</protein>
<reference evidence="1 2" key="1">
    <citation type="submission" date="2022-01" db="EMBL/GenBank/DDBJ databases">
        <title>Whole genome-based taxonomy of the Shewanellaceae.</title>
        <authorList>
            <person name="Martin-Rodriguez A.J."/>
        </authorList>
    </citation>
    <scope>NUCLEOTIDE SEQUENCE [LARGE SCALE GENOMIC DNA]</scope>
    <source>
        <strain evidence="1 2">DSM 24955</strain>
    </source>
</reference>